<dbReference type="FunFam" id="3.40.50.720:FF:000084">
    <property type="entry name" value="Short-chain dehydrogenase reductase"/>
    <property type="match status" value="1"/>
</dbReference>
<dbReference type="Proteomes" id="UP000309819">
    <property type="component" value="Unassembled WGS sequence"/>
</dbReference>
<dbReference type="InterPro" id="IPR036291">
    <property type="entry name" value="NAD(P)-bd_dom_sf"/>
</dbReference>
<comment type="similarity">
    <text evidence="1">Belongs to the short-chain dehydrogenases/reductases (SDR) family.</text>
</comment>
<comment type="caution">
    <text evidence="2">The sequence shown here is derived from an EMBL/GenBank/DDBJ whole genome shotgun (WGS) entry which is preliminary data.</text>
</comment>
<evidence type="ECO:0000313" key="2">
    <source>
        <dbReference type="EMBL" id="TLP65095.1"/>
    </source>
</evidence>
<dbReference type="SUPFAM" id="SSF51735">
    <property type="entry name" value="NAD(P)-binding Rossmann-fold domains"/>
    <property type="match status" value="1"/>
</dbReference>
<dbReference type="Pfam" id="PF13561">
    <property type="entry name" value="adh_short_C2"/>
    <property type="match status" value="1"/>
</dbReference>
<reference evidence="2 3" key="1">
    <citation type="submission" date="2019-05" db="EMBL/GenBank/DDBJ databases">
        <title>Pseudomonas sp. SC006 isolated from lettuce that can produce HBGAs.</title>
        <authorList>
            <person name="Wang D."/>
            <person name="Liao N."/>
            <person name="Liu D."/>
            <person name="Zhang Z."/>
            <person name="Zou S."/>
        </authorList>
    </citation>
    <scope>NUCLEOTIDE SEQUENCE [LARGE SCALE GENOMIC DNA]</scope>
    <source>
        <strain evidence="2 3">SC006</strain>
    </source>
</reference>
<gene>
    <name evidence="2" type="ORF">FEM01_02635</name>
</gene>
<dbReference type="InterPro" id="IPR002347">
    <property type="entry name" value="SDR_fam"/>
</dbReference>
<dbReference type="AlphaFoldDB" id="A0A5R8ZIA7"/>
<dbReference type="EMBL" id="VAUO01000001">
    <property type="protein sequence ID" value="TLP65095.1"/>
    <property type="molecule type" value="Genomic_DNA"/>
</dbReference>
<name>A0A5R8ZIA7_9PSED</name>
<dbReference type="PANTHER" id="PTHR42760">
    <property type="entry name" value="SHORT-CHAIN DEHYDROGENASES/REDUCTASES FAMILY MEMBER"/>
    <property type="match status" value="1"/>
</dbReference>
<dbReference type="PRINTS" id="PR00081">
    <property type="entry name" value="GDHRDH"/>
</dbReference>
<dbReference type="Gene3D" id="3.40.50.720">
    <property type="entry name" value="NAD(P)-binding Rossmann-like Domain"/>
    <property type="match status" value="1"/>
</dbReference>
<keyword evidence="3" id="KW-1185">Reference proteome</keyword>
<sequence>MLEKKVVLITGAAKGMGESHARICAGYGAIVVLADLDLNGEAVAQSIREAGGQASFYKLNVTSPENWKSVIDAILKEHSRLDGLVNNAGIVVSKPTEEITEAELNLCIDVNFKGTFFGCQAALPAFQAAGGGSIVNISSTSGMVANLPGLSVYCATKAAVRLFTKAVALDYANYGIRANSVHPGTIETPMVAEYLADKSTEELLAGAAILKRVGKASEVSETVAFLLSDRSSYMTGSELVVDGGVTAQ</sequence>
<evidence type="ECO:0000256" key="1">
    <source>
        <dbReference type="ARBA" id="ARBA00006484"/>
    </source>
</evidence>
<organism evidence="2 3">
    <name type="scientific">Pseudomonas mosselii</name>
    <dbReference type="NCBI Taxonomy" id="78327"/>
    <lineage>
        <taxon>Bacteria</taxon>
        <taxon>Pseudomonadati</taxon>
        <taxon>Pseudomonadota</taxon>
        <taxon>Gammaproteobacteria</taxon>
        <taxon>Pseudomonadales</taxon>
        <taxon>Pseudomonadaceae</taxon>
        <taxon>Pseudomonas</taxon>
    </lineage>
</organism>
<protein>
    <submittedName>
        <fullName evidence="2">SDR family oxidoreductase</fullName>
    </submittedName>
</protein>
<dbReference type="PRINTS" id="PR00080">
    <property type="entry name" value="SDRFAMILY"/>
</dbReference>
<accession>A0A5R8ZIA7</accession>
<dbReference type="GO" id="GO:0016616">
    <property type="term" value="F:oxidoreductase activity, acting on the CH-OH group of donors, NAD or NADP as acceptor"/>
    <property type="evidence" value="ECO:0007669"/>
    <property type="project" value="TreeGrafter"/>
</dbReference>
<proteinExistence type="inferred from homology"/>
<evidence type="ECO:0000313" key="3">
    <source>
        <dbReference type="Proteomes" id="UP000309819"/>
    </source>
</evidence>
<dbReference type="OrthoDB" id="9787298at2"/>
<dbReference type="RefSeq" id="WP_138217723.1">
    <property type="nucleotide sequence ID" value="NZ_VAUO01000001.1"/>
</dbReference>